<protein>
    <submittedName>
        <fullName evidence="2">Putative secreted protein</fullName>
    </submittedName>
</protein>
<sequence length="80" mass="8768">MLTATSVQGVLSGLCCLVTCRATLFNAAAPRYSHRASLHAAVALSLIILTDLELFYGFLDITLSFKYNLNFLRIVGFPGW</sequence>
<evidence type="ECO:0000256" key="1">
    <source>
        <dbReference type="SAM" id="Phobius"/>
    </source>
</evidence>
<keyword evidence="1" id="KW-1133">Transmembrane helix</keyword>
<name>A0A6B0UDF7_IXORI</name>
<reference evidence="2" key="1">
    <citation type="submission" date="2019-12" db="EMBL/GenBank/DDBJ databases">
        <title>An insight into the sialome of adult female Ixodes ricinus ticks feeding for 6 days.</title>
        <authorList>
            <person name="Perner J."/>
            <person name="Ribeiro J.M.C."/>
        </authorList>
    </citation>
    <scope>NUCLEOTIDE SEQUENCE</scope>
    <source>
        <strain evidence="2">Semi-engorged</strain>
        <tissue evidence="2">Salivary glands</tissue>
    </source>
</reference>
<keyword evidence="1" id="KW-0472">Membrane</keyword>
<dbReference type="AlphaFoldDB" id="A0A6B0UDF7"/>
<proteinExistence type="predicted"/>
<feature type="transmembrane region" description="Helical" evidence="1">
    <location>
        <begin position="37"/>
        <end position="59"/>
    </location>
</feature>
<organism evidence="2">
    <name type="scientific">Ixodes ricinus</name>
    <name type="common">Common tick</name>
    <name type="synonym">Acarus ricinus</name>
    <dbReference type="NCBI Taxonomy" id="34613"/>
    <lineage>
        <taxon>Eukaryota</taxon>
        <taxon>Metazoa</taxon>
        <taxon>Ecdysozoa</taxon>
        <taxon>Arthropoda</taxon>
        <taxon>Chelicerata</taxon>
        <taxon>Arachnida</taxon>
        <taxon>Acari</taxon>
        <taxon>Parasitiformes</taxon>
        <taxon>Ixodida</taxon>
        <taxon>Ixodoidea</taxon>
        <taxon>Ixodidae</taxon>
        <taxon>Ixodinae</taxon>
        <taxon>Ixodes</taxon>
    </lineage>
</organism>
<keyword evidence="1" id="KW-0812">Transmembrane</keyword>
<accession>A0A6B0UDF7</accession>
<evidence type="ECO:0000313" key="2">
    <source>
        <dbReference type="EMBL" id="MXU84323.1"/>
    </source>
</evidence>
<dbReference type="EMBL" id="GIFC01002240">
    <property type="protein sequence ID" value="MXU84323.1"/>
    <property type="molecule type" value="Transcribed_RNA"/>
</dbReference>